<dbReference type="Pfam" id="PF13413">
    <property type="entry name" value="HTH_25"/>
    <property type="match status" value="1"/>
</dbReference>
<dbReference type="SUPFAM" id="SSF47413">
    <property type="entry name" value="lambda repressor-like DNA-binding domains"/>
    <property type="match status" value="1"/>
</dbReference>
<reference evidence="3 4" key="1">
    <citation type="submission" date="2009-04" db="EMBL/GenBank/DDBJ databases">
        <authorList>
            <person name="Reysenbach A.-L."/>
            <person name="Heidelberg J.F."/>
            <person name="Nelson W.C."/>
        </authorList>
    </citation>
    <scope>NUCLEOTIDE SEQUENCE [LARGE SCALE GENOMIC DNA]</scope>
    <source>
        <strain evidence="3 4">SS-5</strain>
    </source>
</reference>
<dbReference type="OrthoDB" id="12706at2"/>
<dbReference type="InterPro" id="IPR010982">
    <property type="entry name" value="Lambda_DNA-bd_dom_sf"/>
</dbReference>
<evidence type="ECO:0000313" key="3">
    <source>
        <dbReference type="EMBL" id="EEP60538.1"/>
    </source>
</evidence>
<keyword evidence="1" id="KW-1133">Transmembrane helix</keyword>
<dbReference type="SMART" id="SM00530">
    <property type="entry name" value="HTH_XRE"/>
    <property type="match status" value="1"/>
</dbReference>
<feature type="transmembrane region" description="Helical" evidence="1">
    <location>
        <begin position="86"/>
        <end position="105"/>
    </location>
</feature>
<feature type="domain" description="HTH cro/C1-type" evidence="2">
    <location>
        <begin position="7"/>
        <end position="40"/>
    </location>
</feature>
<dbReference type="InterPro" id="IPR001387">
    <property type="entry name" value="Cro/C1-type_HTH"/>
</dbReference>
<proteinExistence type="predicted"/>
<keyword evidence="1" id="KW-0472">Membrane</keyword>
<gene>
    <name evidence="3" type="ORF">SULYE_0964</name>
</gene>
<organism evidence="3 4">
    <name type="scientific">Sulfurihydrogenibium yellowstonense SS-5</name>
    <dbReference type="NCBI Taxonomy" id="432331"/>
    <lineage>
        <taxon>Bacteria</taxon>
        <taxon>Pseudomonadati</taxon>
        <taxon>Aquificota</taxon>
        <taxon>Aquificia</taxon>
        <taxon>Aquificales</taxon>
        <taxon>Hydrogenothermaceae</taxon>
        <taxon>Sulfurihydrogenibium</taxon>
    </lineage>
</organism>
<dbReference type="AlphaFoldDB" id="C4FK64"/>
<dbReference type="InterPro" id="IPR025194">
    <property type="entry name" value="RodZ-like_C"/>
</dbReference>
<dbReference type="RefSeq" id="WP_007546950.1">
    <property type="nucleotide sequence ID" value="NZ_ABZS01000082.1"/>
</dbReference>
<dbReference type="PROSITE" id="PS50943">
    <property type="entry name" value="HTH_CROC1"/>
    <property type="match status" value="1"/>
</dbReference>
<sequence>MKISDNIKSARIGRGLTIEELSSLAGVSIDKIERIENDENFALKDPYGRLYAKKLCQFLQLDCNLPSETLEINLIKEKNQKFSQKVLEFLPHLFAGFILVAFIYANANLNKNPTFQVDPIQHKEETKQATITSESQDNKITFIVLKADDEVWITATIDGEKTIFNIKKGEEKTLYFENKIVLDTVGNADKLKIMFGDQEVKISDREIIHNVFVDSEGIFYNGYNVLRGAPKI</sequence>
<dbReference type="Proteomes" id="UP000005540">
    <property type="component" value="Unassembled WGS sequence"/>
</dbReference>
<dbReference type="GO" id="GO:0003677">
    <property type="term" value="F:DNA binding"/>
    <property type="evidence" value="ECO:0007669"/>
    <property type="project" value="InterPro"/>
</dbReference>
<name>C4FK64_9AQUI</name>
<dbReference type="Gene3D" id="1.10.260.40">
    <property type="entry name" value="lambda repressor-like DNA-binding domains"/>
    <property type="match status" value="1"/>
</dbReference>
<dbReference type="Pfam" id="PF13464">
    <property type="entry name" value="RodZ_C"/>
    <property type="match status" value="1"/>
</dbReference>
<dbReference type="CDD" id="cd00093">
    <property type="entry name" value="HTH_XRE"/>
    <property type="match status" value="1"/>
</dbReference>
<dbReference type="EMBL" id="ABZS01000082">
    <property type="protein sequence ID" value="EEP60538.1"/>
    <property type="molecule type" value="Genomic_DNA"/>
</dbReference>
<evidence type="ECO:0000256" key="1">
    <source>
        <dbReference type="SAM" id="Phobius"/>
    </source>
</evidence>
<evidence type="ECO:0000259" key="2">
    <source>
        <dbReference type="PROSITE" id="PS50943"/>
    </source>
</evidence>
<keyword evidence="4" id="KW-1185">Reference proteome</keyword>
<keyword evidence="1" id="KW-0812">Transmembrane</keyword>
<comment type="caution">
    <text evidence="3">The sequence shown here is derived from an EMBL/GenBank/DDBJ whole genome shotgun (WGS) entry which is preliminary data.</text>
</comment>
<accession>C4FK64</accession>
<protein>
    <recommendedName>
        <fullName evidence="2">HTH cro/C1-type domain-containing protein</fullName>
    </recommendedName>
</protein>
<evidence type="ECO:0000313" key="4">
    <source>
        <dbReference type="Proteomes" id="UP000005540"/>
    </source>
</evidence>